<dbReference type="PANTHER" id="PTHR30441">
    <property type="entry name" value="DUF748 DOMAIN-CONTAINING PROTEIN"/>
    <property type="match status" value="1"/>
</dbReference>
<evidence type="ECO:0000256" key="2">
    <source>
        <dbReference type="SAM" id="Phobius"/>
    </source>
</evidence>
<evidence type="ECO:0000313" key="5">
    <source>
        <dbReference type="Proteomes" id="UP001595886"/>
    </source>
</evidence>
<reference evidence="5" key="1">
    <citation type="journal article" date="2019" name="Int. J. Syst. Evol. Microbiol.">
        <title>The Global Catalogue of Microorganisms (GCM) 10K type strain sequencing project: providing services to taxonomists for standard genome sequencing and annotation.</title>
        <authorList>
            <consortium name="The Broad Institute Genomics Platform"/>
            <consortium name="The Broad Institute Genome Sequencing Center for Infectious Disease"/>
            <person name="Wu L."/>
            <person name="Ma J."/>
        </authorList>
    </citation>
    <scope>NUCLEOTIDE SEQUENCE [LARGE SCALE GENOMIC DNA]</scope>
    <source>
        <strain evidence="5">CCUG 30340</strain>
    </source>
</reference>
<dbReference type="RefSeq" id="WP_380021567.1">
    <property type="nucleotide sequence ID" value="NZ_JBHSHD010000010.1"/>
</dbReference>
<feature type="region of interest" description="Disordered" evidence="1">
    <location>
        <begin position="369"/>
        <end position="403"/>
    </location>
</feature>
<keyword evidence="2" id="KW-1133">Transmembrane helix</keyword>
<gene>
    <name evidence="4" type="ORF">ACFO6Q_13170</name>
</gene>
<sequence>MKRGHRIAAWIGGLLGLLLVALVVFVATFDWNRARPTINEKASAALGRPFAIDGDLSVRWRRDRERGDWLPGPVFTAKDLRIDNPEWAHEKHFAHLEQVEFRLSLLGLLAHRVSIPHVQLGRPTIHLEREGEKRNNWTFAFARDDGAPPSAWTLDLGDIGFDAGTITLRDPADRIDAAVEIEPLGQPIAFAEVMGEAAKSAEPSSTRANTQDFAFGFKARGSYNGAKVSGSGKTGGVLALRSAGRAFPLQADLRIGDVRIALAGSITDPRSPDAVDLRLRLAADSMAHLYPVIGVTLPDTPPFETDGHLKAVLQAGARMFTYDGFNGRVGGSDLHGTLTYAQVEPRPKLSGKLWSEKLQFADLGPLIGLDTGDRSKASDATPPGGKDAPRRPAGGKVLPNDPFRTDRWRAMDADVAFNGKRIVREGSLPLSDLQAHVILDAGALALAPLDFGFAGGKARSTVRLDGRKATMTGDIKLQARGLELRELFPKMKTMQDALGRLNVDATLSASGNSVAALLGSSNGEVRLLMSNGVVSRELMELAGLNVGNYVVVKLFGDQPVKINCAAADFAAKDGLLESRLAVFDTDNALINIDGSVNFASEALDLDITPHTKGLRIFSLRSPLYVKGTLGNPDVGVHTGKLLLRGGGAVALGVAAAPAAALLALIAPSNDKDVDPCAGILTQMRDKPRALPAKRQQASPAVR</sequence>
<keyword evidence="5" id="KW-1185">Reference proteome</keyword>
<evidence type="ECO:0000259" key="3">
    <source>
        <dbReference type="Pfam" id="PF05170"/>
    </source>
</evidence>
<accession>A0ABV9QW27</accession>
<evidence type="ECO:0000256" key="1">
    <source>
        <dbReference type="SAM" id="MobiDB-lite"/>
    </source>
</evidence>
<name>A0ABV9QW27_9GAMM</name>
<proteinExistence type="predicted"/>
<dbReference type="InterPro" id="IPR052894">
    <property type="entry name" value="AsmA-related"/>
</dbReference>
<dbReference type="PANTHER" id="PTHR30441:SF9">
    <property type="entry name" value="ASMA FAMILY PROTEIN YHJG"/>
    <property type="match status" value="1"/>
</dbReference>
<dbReference type="EMBL" id="JBHSHD010000010">
    <property type="protein sequence ID" value="MFC4821282.1"/>
    <property type="molecule type" value="Genomic_DNA"/>
</dbReference>
<protein>
    <submittedName>
        <fullName evidence="4">AsmA family protein</fullName>
    </submittedName>
</protein>
<dbReference type="Proteomes" id="UP001595886">
    <property type="component" value="Unassembled WGS sequence"/>
</dbReference>
<keyword evidence="2" id="KW-0472">Membrane</keyword>
<comment type="caution">
    <text evidence="4">The sequence shown here is derived from an EMBL/GenBank/DDBJ whole genome shotgun (WGS) entry which is preliminary data.</text>
</comment>
<dbReference type="Pfam" id="PF05170">
    <property type="entry name" value="AsmA"/>
    <property type="match status" value="1"/>
</dbReference>
<feature type="transmembrane region" description="Helical" evidence="2">
    <location>
        <begin position="7"/>
        <end position="29"/>
    </location>
</feature>
<evidence type="ECO:0000313" key="4">
    <source>
        <dbReference type="EMBL" id="MFC4821282.1"/>
    </source>
</evidence>
<keyword evidence="2" id="KW-0812">Transmembrane</keyword>
<organism evidence="4 5">
    <name type="scientific">Dokdonella ginsengisoli</name>
    <dbReference type="NCBI Taxonomy" id="363846"/>
    <lineage>
        <taxon>Bacteria</taxon>
        <taxon>Pseudomonadati</taxon>
        <taxon>Pseudomonadota</taxon>
        <taxon>Gammaproteobacteria</taxon>
        <taxon>Lysobacterales</taxon>
        <taxon>Rhodanobacteraceae</taxon>
        <taxon>Dokdonella</taxon>
    </lineage>
</organism>
<dbReference type="InterPro" id="IPR007844">
    <property type="entry name" value="AsmA"/>
</dbReference>
<feature type="domain" description="AsmA" evidence="3">
    <location>
        <begin position="1"/>
        <end position="578"/>
    </location>
</feature>